<accession>A0ABX2DJE8</accession>
<comment type="caution">
    <text evidence="2">The sequence shown here is derived from an EMBL/GenBank/DDBJ whole genome shotgun (WGS) entry which is preliminary data.</text>
</comment>
<dbReference type="InterPro" id="IPR000182">
    <property type="entry name" value="GNAT_dom"/>
</dbReference>
<name>A0ABX2DJE8_9BACL</name>
<proteinExistence type="predicted"/>
<dbReference type="SUPFAM" id="SSF55729">
    <property type="entry name" value="Acyl-CoA N-acyltransferases (Nat)"/>
    <property type="match status" value="1"/>
</dbReference>
<dbReference type="Gene3D" id="3.40.630.30">
    <property type="match status" value="1"/>
</dbReference>
<dbReference type="PANTHER" id="PTHR43610:SF1">
    <property type="entry name" value="N-ACETYLTRANSFERASE DOMAIN-CONTAINING PROTEIN"/>
    <property type="match status" value="1"/>
</dbReference>
<dbReference type="Pfam" id="PF13302">
    <property type="entry name" value="Acetyltransf_3"/>
    <property type="match status" value="1"/>
</dbReference>
<keyword evidence="3" id="KW-1185">Reference proteome</keyword>
<dbReference type="PANTHER" id="PTHR43610">
    <property type="entry name" value="BLL6696 PROTEIN"/>
    <property type="match status" value="1"/>
</dbReference>
<dbReference type="EMBL" id="JABMKX010000001">
    <property type="protein sequence ID" value="NQX44193.1"/>
    <property type="molecule type" value="Genomic_DNA"/>
</dbReference>
<evidence type="ECO:0000259" key="1">
    <source>
        <dbReference type="PROSITE" id="PS51186"/>
    </source>
</evidence>
<sequence>MLLHNPLIWEYTWRRISSEEEAGQLVEAALANQAAGKDIPHVMVEQASGRIVGTTRLMHLDCRHRNAEIGCTWISPEYWRTAVNTESKLLLLQYAFEVLGLIRVDFSIVSDNLRSQRAIERIGAALEGVLRKHRITADGTVMDNVLYSIIDEEWPAVKKNLQYLVNEKYK</sequence>
<reference evidence="2 3" key="1">
    <citation type="submission" date="2020-05" db="EMBL/GenBank/DDBJ databases">
        <title>Paenibacillus glebae, sp. nov., Paenibacillus humi sp. nov., Paenibacillus pedi sp. nov., Paenibacillus terrestris sp. nov. and Paenibacillus terricola sp. nov., isolated from a forest top soil sample.</title>
        <authorList>
            <person name="Qi S."/>
            <person name="Carlier A."/>
            <person name="Cnockaert M."/>
            <person name="Vandamme P."/>
        </authorList>
    </citation>
    <scope>NUCLEOTIDE SEQUENCE [LARGE SCALE GENOMIC DNA]</scope>
    <source>
        <strain evidence="2 3">LMG 29502</strain>
    </source>
</reference>
<protein>
    <submittedName>
        <fullName evidence="2">GNAT family N-acetyltransferase</fullName>
    </submittedName>
</protein>
<gene>
    <name evidence="2" type="ORF">HQN87_02520</name>
</gene>
<evidence type="ECO:0000313" key="3">
    <source>
        <dbReference type="Proteomes" id="UP000711047"/>
    </source>
</evidence>
<dbReference type="PROSITE" id="PS51186">
    <property type="entry name" value="GNAT"/>
    <property type="match status" value="1"/>
</dbReference>
<dbReference type="Proteomes" id="UP000711047">
    <property type="component" value="Unassembled WGS sequence"/>
</dbReference>
<organism evidence="2 3">
    <name type="scientific">Paenibacillus tritici</name>
    <dbReference type="NCBI Taxonomy" id="1873425"/>
    <lineage>
        <taxon>Bacteria</taxon>
        <taxon>Bacillati</taxon>
        <taxon>Bacillota</taxon>
        <taxon>Bacilli</taxon>
        <taxon>Bacillales</taxon>
        <taxon>Paenibacillaceae</taxon>
        <taxon>Paenibacillus</taxon>
    </lineage>
</organism>
<feature type="domain" description="N-acetyltransferase" evidence="1">
    <location>
        <begin position="1"/>
        <end position="147"/>
    </location>
</feature>
<dbReference type="InterPro" id="IPR016181">
    <property type="entry name" value="Acyl_CoA_acyltransferase"/>
</dbReference>
<evidence type="ECO:0000313" key="2">
    <source>
        <dbReference type="EMBL" id="NQX44193.1"/>
    </source>
</evidence>